<reference evidence="5 6" key="1">
    <citation type="submission" date="2016-01" db="EMBL/GenBank/DDBJ databases">
        <title>Genome sequence of Oerskovia enterophila VJag, an agar and cellulose degrading bacterium.</title>
        <authorList>
            <person name="Poehlein A."/>
            <person name="Jag V."/>
            <person name="Bengelsdorf F."/>
            <person name="Duerre P."/>
            <person name="Daniel R."/>
        </authorList>
    </citation>
    <scope>NUCLEOTIDE SEQUENCE [LARGE SCALE GENOMIC DNA]</scope>
    <source>
        <strain evidence="5 6">VJag</strain>
    </source>
</reference>
<dbReference type="AlphaFoldDB" id="A0A163SIQ6"/>
<feature type="domain" description="TNase-like" evidence="4">
    <location>
        <begin position="32"/>
        <end position="164"/>
    </location>
</feature>
<evidence type="ECO:0000313" key="6">
    <source>
        <dbReference type="Proteomes" id="UP000076447"/>
    </source>
</evidence>
<evidence type="ECO:0000256" key="1">
    <source>
        <dbReference type="SAM" id="Coils"/>
    </source>
</evidence>
<feature type="signal peptide" evidence="3">
    <location>
        <begin position="1"/>
        <end position="18"/>
    </location>
</feature>
<sequence>MKSPSSCRRALCLTVALATVAVSLSGCRSSAPHTEATVERIVDGDTIDVLVDGESRRVRLLNIDAPESVDPDQAVECLGPEAAEHLARLLPVGTAVGLAYDEERTDSYGRELAGVFTDETFVNAEMARAGLADAILVQPNERFFAEVDKARAEAEEAGVGLYSSETTCTLPGQVTSFEAQVAAAATAEPVAGATLEEINAYGATLSALAVAGGVVDRVLAGDGNPLARSMAGTAVLGRLVDRRAAAGAEVERLIASTAAARLAEEERLAAEAARVAEEQRIAAEVEAARVAEEQRLAAAAAERAAAERAAADKAVADRSAANGSTGGGSATTGSGSSGGKDGYTGCRAYGSGGTSIDAKGRPYTKIDCVTKLPIG</sequence>
<feature type="compositionally biased region" description="Gly residues" evidence="2">
    <location>
        <begin position="324"/>
        <end position="340"/>
    </location>
</feature>
<keyword evidence="5" id="KW-0378">Hydrolase</keyword>
<dbReference type="GO" id="GO:1990599">
    <property type="term" value="F:3' overhang single-stranded DNA endodeoxyribonuclease activity"/>
    <property type="evidence" value="ECO:0007669"/>
    <property type="project" value="UniProtKB-EC"/>
</dbReference>
<dbReference type="EC" id="3.1.31.1" evidence="5"/>
<keyword evidence="3" id="KW-0732">Signal</keyword>
<comment type="caution">
    <text evidence="5">The sequence shown here is derived from an EMBL/GenBank/DDBJ whole genome shotgun (WGS) entry which is preliminary data.</text>
</comment>
<dbReference type="PROSITE" id="PS50830">
    <property type="entry name" value="TNASE_3"/>
    <property type="match status" value="1"/>
</dbReference>
<dbReference type="EMBL" id="LRIE01000051">
    <property type="protein sequence ID" value="KZM36469.1"/>
    <property type="molecule type" value="Genomic_DNA"/>
</dbReference>
<evidence type="ECO:0000313" key="5">
    <source>
        <dbReference type="EMBL" id="KZM36469.1"/>
    </source>
</evidence>
<dbReference type="SMART" id="SM00318">
    <property type="entry name" value="SNc"/>
    <property type="match status" value="1"/>
</dbReference>
<organism evidence="5 6">
    <name type="scientific">Oerskovia enterophila</name>
    <dbReference type="NCBI Taxonomy" id="43678"/>
    <lineage>
        <taxon>Bacteria</taxon>
        <taxon>Bacillati</taxon>
        <taxon>Actinomycetota</taxon>
        <taxon>Actinomycetes</taxon>
        <taxon>Micrococcales</taxon>
        <taxon>Cellulomonadaceae</taxon>
        <taxon>Oerskovia</taxon>
    </lineage>
</organism>
<dbReference type="Proteomes" id="UP000076447">
    <property type="component" value="Unassembled WGS sequence"/>
</dbReference>
<dbReference type="PATRIC" id="fig|43678.3.peg.897"/>
<feature type="coiled-coil region" evidence="1">
    <location>
        <begin position="273"/>
        <end position="309"/>
    </location>
</feature>
<gene>
    <name evidence="5" type="primary">nucH</name>
    <name evidence="5" type="ORF">OJAG_08580</name>
</gene>
<dbReference type="PROSITE" id="PS51257">
    <property type="entry name" value="PROKAR_LIPOPROTEIN"/>
    <property type="match status" value="1"/>
</dbReference>
<dbReference type="Gene3D" id="2.40.50.90">
    <property type="match status" value="1"/>
</dbReference>
<dbReference type="SUPFAM" id="SSF50199">
    <property type="entry name" value="Staphylococcal nuclease"/>
    <property type="match status" value="1"/>
</dbReference>
<accession>A0A163SIQ6</accession>
<dbReference type="STRING" id="43678.OJAG_08580"/>
<dbReference type="GO" id="GO:0003676">
    <property type="term" value="F:nucleic acid binding"/>
    <property type="evidence" value="ECO:0007669"/>
    <property type="project" value="InterPro"/>
</dbReference>
<proteinExistence type="predicted"/>
<keyword evidence="1" id="KW-0175">Coiled coil</keyword>
<dbReference type="InterPro" id="IPR016071">
    <property type="entry name" value="Staphylococal_nuclease_OB-fold"/>
</dbReference>
<protein>
    <submittedName>
        <fullName evidence="5">Thermonuclease</fullName>
        <ecNumber evidence="5">3.1.31.1</ecNumber>
    </submittedName>
</protein>
<dbReference type="InterPro" id="IPR002071">
    <property type="entry name" value="Thermonucl_AS"/>
</dbReference>
<evidence type="ECO:0000256" key="2">
    <source>
        <dbReference type="SAM" id="MobiDB-lite"/>
    </source>
</evidence>
<dbReference type="PROSITE" id="PS01123">
    <property type="entry name" value="TNASE_1"/>
    <property type="match status" value="1"/>
</dbReference>
<feature type="chain" id="PRO_5039077446" evidence="3">
    <location>
        <begin position="19"/>
        <end position="375"/>
    </location>
</feature>
<dbReference type="InterPro" id="IPR035437">
    <property type="entry name" value="SNase_OB-fold_sf"/>
</dbReference>
<evidence type="ECO:0000256" key="3">
    <source>
        <dbReference type="SAM" id="SignalP"/>
    </source>
</evidence>
<evidence type="ECO:0000259" key="4">
    <source>
        <dbReference type="PROSITE" id="PS50830"/>
    </source>
</evidence>
<feature type="region of interest" description="Disordered" evidence="2">
    <location>
        <begin position="313"/>
        <end position="340"/>
    </location>
</feature>
<dbReference type="Pfam" id="PF00565">
    <property type="entry name" value="SNase"/>
    <property type="match status" value="1"/>
</dbReference>
<name>A0A163SIQ6_9CELL</name>